<organism evidence="4 5">
    <name type="scientific">Methylomicrobium album BG8</name>
    <dbReference type="NCBI Taxonomy" id="686340"/>
    <lineage>
        <taxon>Bacteria</taxon>
        <taxon>Pseudomonadati</taxon>
        <taxon>Pseudomonadota</taxon>
        <taxon>Gammaproteobacteria</taxon>
        <taxon>Methylococcales</taxon>
        <taxon>Methylococcaceae</taxon>
        <taxon>Methylomicrobium</taxon>
    </lineage>
</organism>
<dbReference type="Gene3D" id="3.30.70.1070">
    <property type="entry name" value="Sporulation related repeat"/>
    <property type="match status" value="1"/>
</dbReference>
<keyword evidence="2" id="KW-0812">Transmembrane</keyword>
<feature type="domain" description="SPOR" evidence="3">
    <location>
        <begin position="376"/>
        <end position="458"/>
    </location>
</feature>
<dbReference type="PROSITE" id="PS51724">
    <property type="entry name" value="SPOR"/>
    <property type="match status" value="1"/>
</dbReference>
<feature type="region of interest" description="Disordered" evidence="1">
    <location>
        <begin position="302"/>
        <end position="360"/>
    </location>
</feature>
<evidence type="ECO:0000313" key="4">
    <source>
        <dbReference type="EMBL" id="EIC30379.1"/>
    </source>
</evidence>
<evidence type="ECO:0000256" key="2">
    <source>
        <dbReference type="SAM" id="Phobius"/>
    </source>
</evidence>
<keyword evidence="5" id="KW-1185">Reference proteome</keyword>
<feature type="compositionally biased region" description="Basic and acidic residues" evidence="1">
    <location>
        <begin position="306"/>
        <end position="320"/>
    </location>
</feature>
<evidence type="ECO:0000313" key="5">
    <source>
        <dbReference type="Proteomes" id="UP000005090"/>
    </source>
</evidence>
<dbReference type="Proteomes" id="UP000005090">
    <property type="component" value="Chromosome"/>
</dbReference>
<name>H8GJL9_METAL</name>
<dbReference type="InterPro" id="IPR007730">
    <property type="entry name" value="SPOR-like_dom"/>
</dbReference>
<dbReference type="eggNOG" id="COG0470">
    <property type="taxonomic scope" value="Bacteria"/>
</dbReference>
<dbReference type="AlphaFoldDB" id="H8GJL9"/>
<dbReference type="RefSeq" id="WP_005372975.1">
    <property type="nucleotide sequence ID" value="NZ_CM001475.1"/>
</dbReference>
<dbReference type="Pfam" id="PF05036">
    <property type="entry name" value="SPOR"/>
    <property type="match status" value="1"/>
</dbReference>
<dbReference type="GO" id="GO:0042834">
    <property type="term" value="F:peptidoglycan binding"/>
    <property type="evidence" value="ECO:0007669"/>
    <property type="project" value="InterPro"/>
</dbReference>
<dbReference type="eggNOG" id="COG3266">
    <property type="taxonomic scope" value="Bacteria"/>
</dbReference>
<keyword evidence="2" id="KW-1133">Transmembrane helix</keyword>
<dbReference type="STRING" id="686340.Metal_2671"/>
<evidence type="ECO:0000259" key="3">
    <source>
        <dbReference type="PROSITE" id="PS51724"/>
    </source>
</evidence>
<reference evidence="4 5" key="1">
    <citation type="journal article" date="2013" name="Genome Announc.">
        <title>Genome Sequence of the Obligate Gammaproteobacterial Methanotroph Methylomicrobium album Strain BG8.</title>
        <authorList>
            <person name="Kits K.D."/>
            <person name="Kalyuzhnaya M.G."/>
            <person name="Klotz M.G."/>
            <person name="Jetten M.S."/>
            <person name="Op den Camp H.J."/>
            <person name="Vuilleumier S."/>
            <person name="Bringel F."/>
            <person name="Dispirito A.A."/>
            <person name="Murrell J.C."/>
            <person name="Bruce D."/>
            <person name="Cheng J.F."/>
            <person name="Copeland A."/>
            <person name="Goodwin L."/>
            <person name="Hauser L."/>
            <person name="Lajus A."/>
            <person name="Land M.L."/>
            <person name="Lapidus A."/>
            <person name="Lucas S."/>
            <person name="Medigue C."/>
            <person name="Pitluck S."/>
            <person name="Woyke T."/>
            <person name="Zeytun A."/>
            <person name="Stein L.Y."/>
        </authorList>
    </citation>
    <scope>NUCLEOTIDE SEQUENCE [LARGE SCALE GENOMIC DNA]</scope>
    <source>
        <strain evidence="4 5">BG8</strain>
    </source>
</reference>
<feature type="region of interest" description="Disordered" evidence="1">
    <location>
        <begin position="462"/>
        <end position="482"/>
    </location>
</feature>
<dbReference type="InterPro" id="IPR036680">
    <property type="entry name" value="SPOR-like_sf"/>
</dbReference>
<dbReference type="EMBL" id="CM001475">
    <property type="protein sequence ID" value="EIC30379.1"/>
    <property type="molecule type" value="Genomic_DNA"/>
</dbReference>
<feature type="transmembrane region" description="Helical" evidence="2">
    <location>
        <begin position="239"/>
        <end position="259"/>
    </location>
</feature>
<feature type="compositionally biased region" description="Polar residues" evidence="1">
    <location>
        <begin position="465"/>
        <end position="476"/>
    </location>
</feature>
<dbReference type="SUPFAM" id="SSF52540">
    <property type="entry name" value="P-loop containing nucleoside triphosphate hydrolases"/>
    <property type="match status" value="1"/>
</dbReference>
<keyword evidence="2" id="KW-0472">Membrane</keyword>
<protein>
    <submittedName>
        <fullName evidence="4">Sporulation related protein</fullName>
    </submittedName>
</protein>
<accession>H8GJL9</accession>
<evidence type="ECO:0000256" key="1">
    <source>
        <dbReference type="SAM" id="MobiDB-lite"/>
    </source>
</evidence>
<dbReference type="HOGENOM" id="CLU_038922_0_0_6"/>
<proteinExistence type="predicted"/>
<gene>
    <name evidence="4" type="ORF">Metal_2671</name>
</gene>
<sequence>MVEIDSETYQVKSMRGDDRAAPPRFLITQGRSQNLELLRHLIANTRQAVVLCGPEGVGKTGLLEVLQQRLQDELRWCSVKGHGGLTFEEIQERTGPLLRHQRAESAIKKDSPAFSSAAVLAVDDAGDISPGLVGRLIQYAETHPELRLLFVLTHDQWHIKHYTDPAIENCYLVEAKPFLQKECRDFIQHIASLTNSLRIGKEGADDITEAVYRDSHGIPARMLTHFPELNKPKESMDPLTVLVIAVVCLVSLALSTQWFTASRPIGEKKGATAQTGGRAAHFDFERPVVSLPVGNLLKYAASSDSAEPRKIDPPANDRKAGQIAGDSGPEPTAAFEADGPSGTAKRQDVLSENAQDAIPEPAVRVPVGDGGVWLAAQPENDYSLQLTVLSKASSMRATVARHAGLQPDLRIVRFLSKGKEKFVLLYGRFADAESAKNAKSALPAEFRAAIARKFGAIRKDFPSAKPSTQRVRQSINPGMHSE</sequence>
<dbReference type="Gene3D" id="3.40.50.300">
    <property type="entry name" value="P-loop containing nucleotide triphosphate hydrolases"/>
    <property type="match status" value="1"/>
</dbReference>
<dbReference type="InterPro" id="IPR027417">
    <property type="entry name" value="P-loop_NTPase"/>
</dbReference>